<dbReference type="Pfam" id="PF26334">
    <property type="entry name" value="Gtf3_N"/>
    <property type="match status" value="1"/>
</dbReference>
<evidence type="ECO:0000259" key="3">
    <source>
        <dbReference type="Pfam" id="PF26337"/>
    </source>
</evidence>
<feature type="domain" description="Glucosyltransferase 3-like N-terminal" evidence="2">
    <location>
        <begin position="3"/>
        <end position="155"/>
    </location>
</feature>
<evidence type="ECO:0000256" key="1">
    <source>
        <dbReference type="ARBA" id="ARBA00022679"/>
    </source>
</evidence>
<dbReference type="EMBL" id="JBCLUF010000002">
    <property type="protein sequence ID" value="MEY8661456.1"/>
    <property type="molecule type" value="Genomic_DNA"/>
</dbReference>
<accession>A0ABV4DPX9</accession>
<dbReference type="Gene3D" id="3.40.50.2000">
    <property type="entry name" value="Glycogen Phosphorylase B"/>
    <property type="match status" value="2"/>
</dbReference>
<dbReference type="RefSeq" id="WP_369940118.1">
    <property type="nucleotide sequence ID" value="NZ_JBCLUF010000002.1"/>
</dbReference>
<sequence length="341" mass="39438">MEKYVISMYDKGQNEAGPKAKVDVEDILAAQGFKRLNFYFSGARKAKVISLRQRVWDIPQKIKKIQPELVIFQYPTFDQMTDRAILKALRRYTKAKIVFLIHDIESLRIQRADRLYQQTELDFLAQGDGLIVHNEKMKQWFKENKIAKPLVSLEIFDYLNPVALPKEHHFERTLCYAGNLQKADFLQKLSLTHKMSLFGPNPKEHYPTALSYEGSFAPDELPKKLTQDLGLIWDGTSLERCDGVYGEYLKYNDPHKTSLYLSSGLPVIIWQEAALADFVAQNKVGLCVADLTELDERLTGLEQAEYEQMWHNTQLIAQKMRQGEYLKTAVQKICEQIEVKI</sequence>
<dbReference type="Pfam" id="PF26337">
    <property type="entry name" value="Gtf3_C"/>
    <property type="match status" value="1"/>
</dbReference>
<name>A0ABV4DPX9_9LACO</name>
<gene>
    <name evidence="4" type="ORF">AALT52_00900</name>
</gene>
<dbReference type="InterPro" id="IPR058591">
    <property type="entry name" value="Gtf3_N"/>
</dbReference>
<evidence type="ECO:0000313" key="4">
    <source>
        <dbReference type="EMBL" id="MEY8661456.1"/>
    </source>
</evidence>
<comment type="caution">
    <text evidence="4">The sequence shown here is derived from an EMBL/GenBank/DDBJ whole genome shotgun (WGS) entry which is preliminary data.</text>
</comment>
<reference evidence="4 5" key="1">
    <citation type="submission" date="2024-03" db="EMBL/GenBank/DDBJ databases">
        <title>Mouse gut bacterial collection (mGBC) of GemPharmatech.</title>
        <authorList>
            <person name="He Y."/>
            <person name="Dong L."/>
            <person name="Wu D."/>
            <person name="Gao X."/>
            <person name="Lin Z."/>
        </authorList>
    </citation>
    <scope>NUCLEOTIDE SEQUENCE [LARGE SCALE GENOMIC DNA]</scope>
    <source>
        <strain evidence="4 5">15-30</strain>
    </source>
</reference>
<organism evidence="4 5">
    <name type="scientific">Ligilactobacillus faecis</name>
    <dbReference type="NCBI Taxonomy" id="762833"/>
    <lineage>
        <taxon>Bacteria</taxon>
        <taxon>Bacillati</taxon>
        <taxon>Bacillota</taxon>
        <taxon>Bacilli</taxon>
        <taxon>Lactobacillales</taxon>
        <taxon>Lactobacillaceae</taxon>
        <taxon>Ligilactobacillus</taxon>
    </lineage>
</organism>
<dbReference type="Proteomes" id="UP001565236">
    <property type="component" value="Unassembled WGS sequence"/>
</dbReference>
<evidence type="ECO:0000313" key="5">
    <source>
        <dbReference type="Proteomes" id="UP001565236"/>
    </source>
</evidence>
<keyword evidence="1 4" id="KW-0808">Transferase</keyword>
<dbReference type="InterPro" id="IPR058592">
    <property type="entry name" value="Gtf3_C"/>
</dbReference>
<dbReference type="SUPFAM" id="SSF53756">
    <property type="entry name" value="UDP-Glycosyltransferase/glycogen phosphorylase"/>
    <property type="match status" value="1"/>
</dbReference>
<dbReference type="PIRSF" id="PIRSF007023">
    <property type="entry name" value="UDP-Galf_transf"/>
    <property type="match status" value="1"/>
</dbReference>
<proteinExistence type="predicted"/>
<protein>
    <submittedName>
        <fullName evidence="4">Sugar transferase</fullName>
    </submittedName>
</protein>
<dbReference type="GO" id="GO:0016740">
    <property type="term" value="F:transferase activity"/>
    <property type="evidence" value="ECO:0007669"/>
    <property type="project" value="UniProtKB-KW"/>
</dbReference>
<feature type="domain" description="Glucosyltransferase 3-like C-terminal" evidence="3">
    <location>
        <begin position="174"/>
        <end position="332"/>
    </location>
</feature>
<keyword evidence="5" id="KW-1185">Reference proteome</keyword>
<evidence type="ECO:0000259" key="2">
    <source>
        <dbReference type="Pfam" id="PF26334"/>
    </source>
</evidence>